<dbReference type="InterPro" id="IPR011992">
    <property type="entry name" value="EF-hand-dom_pair"/>
</dbReference>
<dbReference type="GeneID" id="6749747"/>
<dbReference type="InterPro" id="IPR011993">
    <property type="entry name" value="PH-like_dom_sf"/>
</dbReference>
<evidence type="ECO:0000256" key="6">
    <source>
        <dbReference type="SAM" id="MobiDB-lite"/>
    </source>
</evidence>
<evidence type="ECO:0000256" key="3">
    <source>
        <dbReference type="ARBA" id="ARBA00022490"/>
    </source>
</evidence>
<keyword evidence="3" id="KW-0963">Cytoplasm</keyword>
<feature type="region of interest" description="Disordered" evidence="6">
    <location>
        <begin position="1192"/>
        <end position="1220"/>
    </location>
</feature>
<comment type="subcellular location">
    <subcellularLocation>
        <location evidence="1">Cytoplasm</location>
        <location evidence="1">Cytosol</location>
    </subcellularLocation>
</comment>
<dbReference type="eggNOG" id="KOG4347">
    <property type="taxonomic scope" value="Eukaryota"/>
</dbReference>
<reference evidence="9 10" key="1">
    <citation type="journal article" date="2008" name="Nature">
        <title>The Trichoplax genome and the nature of placozoans.</title>
        <authorList>
            <person name="Srivastava M."/>
            <person name="Begovic E."/>
            <person name="Chapman J."/>
            <person name="Putnam N.H."/>
            <person name="Hellsten U."/>
            <person name="Kawashima T."/>
            <person name="Kuo A."/>
            <person name="Mitros T."/>
            <person name="Salamov A."/>
            <person name="Carpenter M.L."/>
            <person name="Signorovitch A.Y."/>
            <person name="Moreno M.A."/>
            <person name="Kamm K."/>
            <person name="Grimwood J."/>
            <person name="Schmutz J."/>
            <person name="Shapiro H."/>
            <person name="Grigoriev I.V."/>
            <person name="Buss L.W."/>
            <person name="Schierwater B."/>
            <person name="Dellaporta S.L."/>
            <person name="Rokhsar D.S."/>
        </authorList>
    </citation>
    <scope>NUCLEOTIDE SEQUENCE [LARGE SCALE GENOMIC DNA]</scope>
    <source>
        <strain evidence="9 10">Grell-BS-1999</strain>
    </source>
</reference>
<feature type="domain" description="Rab-GAP TBC" evidence="7">
    <location>
        <begin position="625"/>
        <end position="812"/>
    </location>
</feature>
<keyword evidence="4" id="KW-0677">Repeat</keyword>
<gene>
    <name evidence="9" type="ORF">TRIADDRAFT_51540</name>
</gene>
<dbReference type="EMBL" id="DS985241">
    <property type="protein sequence ID" value="EDV28535.1"/>
    <property type="molecule type" value="Genomic_DNA"/>
</dbReference>
<dbReference type="PANTHER" id="PTHR47666">
    <property type="entry name" value="PROTEIN VASCULAR ASSOCIATED DEATH 1, CHLOROPLASTIC"/>
    <property type="match status" value="1"/>
</dbReference>
<dbReference type="STRING" id="10228.B3RJP6"/>
<dbReference type="FunFam" id="1.10.8.270:FF:000002">
    <property type="entry name" value="TBC1 domain family member 9B"/>
    <property type="match status" value="1"/>
</dbReference>
<dbReference type="CTD" id="6749747"/>
<accession>B3RJP6</accession>
<keyword evidence="10" id="KW-1185">Reference proteome</keyword>
<dbReference type="FunCoup" id="B3RJP6">
    <property type="interactions" value="2306"/>
</dbReference>
<dbReference type="Pfam" id="PF02893">
    <property type="entry name" value="GRAM"/>
    <property type="match status" value="2"/>
</dbReference>
<dbReference type="InterPro" id="IPR000195">
    <property type="entry name" value="Rab-GAP-TBC_dom"/>
</dbReference>
<dbReference type="Proteomes" id="UP000009022">
    <property type="component" value="Unassembled WGS sequence"/>
</dbReference>
<dbReference type="PROSITE" id="PS50222">
    <property type="entry name" value="EF_HAND_2"/>
    <property type="match status" value="1"/>
</dbReference>
<dbReference type="Pfam" id="PF00566">
    <property type="entry name" value="RabGAP-TBC"/>
    <property type="match status" value="1"/>
</dbReference>
<sequence length="1309" mass="149007">MWIKPDEVLLTNALWVNERSNHFFTLQRRRGHGSTGLASLFIGTIDNVLDSKHTCNQRSQPKDAILPSLVYPRSGRWPDASRRLTEFYLKQPTRKLAMATIESISIISMNSRYIGYCYRGIPILSEERGTFSLSVKHCILSSKTIIAAGLTREEIMEHWLWLEENLLPTLETFDNGDDAREFTCAKIESLIANEADPTESSAEDSESVKFRAAVIRFRKLFGMPEGEKLVNYYSCSYWKGKVPRQGWLYLSINHLSFYSFLMGKEARVVIRWTDVVKITKNNNMVLRDSVKVVTRDKVCYFSFLLHPNETLRLMEQLANLAMKKLLSTDDSEDKTLNSLNALSYGRKKASTLMRELDVRARSEHYRHTFTLPSDEMLDGVADCTAWLPYLKTNIWGTLHCSLNYLCYITKQNPDFCKIVIPMREITVVEKVDGQSVAPSALHITTKSKMSFLFGMLKDRSLITGRISDFLARIPSTTTIPGDRKTIGDLENTIANMHLTTSEKVKEDGPLDVMSVRFRKNDDNVKLSRIDSDDKLEEADIINDDDGSDDIKTPITFTQPEDSPKTMSKNAGTYADPLAKVFTTGYSAPPVKESMKEHVWMLHFAEYGRGVCMYRTSKTRELITKGIPDSLRSEIWLLFSGAINEHAIHPNYYKKIVDECAGKATIATEEIERDLHRSLPEHPAFQSDVGIAALRRVLTAYAWRNPTIGYCQAMNIVASVLLLYAKEEESFWLMVAICERLLPDYYNTRVVGALVDQAVFEELTRVYLPDIYEHLKKLGILDMISLSWFLTIFVSVMPFSSAVRIIDCFFYDGAKAIFQIALAVLDANKMELMSVFDDGEAMTILSQYLDSVTNRDSIMTVTKKHSASAKGYLEHRKTVEVSDLIRDSYEKFGNISDLKINRLRNSLRLKVVQKLEDNAKKNVVRSVAADTLFENHELEDMYALFKEGHLQNAYWGSAISKDKKETSKGHTYERNEHTIDKEQFKALYFCLSPWTNNLQNGTGDRDEVVANRIFKVLDDDKRGMITFRDFAWGLGVICRGTTKEKLSFLYRMHVQPVLSEDGIEINNTSTEKVTPIEEYDGDDSENENFKDDKTSTDSGANFKQSADSSSQLSQNLSYFLKYKKKRQYEQERKLPLMSQAQFIQLWKTMFGLFHETSNEHKLCPAVAKCGALILDVGNKKKFGSTLDLSSKVDTDVEMESETGNDRRDENASGSAKRGGHIDPPSAWNVTFDQIYATILDNEELHDYFEETFELDLLSAKSRAGQLTEAAELDKYLPYFSGACCIHLNKSLQEVTIITIAAYIICTSEKK</sequence>
<protein>
    <recommendedName>
        <fullName evidence="5">TBC1 domain family member 8B</fullName>
    </recommendedName>
</protein>
<dbReference type="CDD" id="cd13354">
    <property type="entry name" value="PH-GRAM2_TCB1D9_TCB1D9B"/>
    <property type="match status" value="1"/>
</dbReference>
<dbReference type="InterPro" id="IPR002048">
    <property type="entry name" value="EF_hand_dom"/>
</dbReference>
<dbReference type="GO" id="GO:0003094">
    <property type="term" value="P:glomerular filtration"/>
    <property type="evidence" value="ECO:0007669"/>
    <property type="project" value="UniProtKB-ARBA"/>
</dbReference>
<dbReference type="InterPro" id="IPR035969">
    <property type="entry name" value="Rab-GAP_TBC_sf"/>
</dbReference>
<evidence type="ECO:0000256" key="5">
    <source>
        <dbReference type="ARBA" id="ARBA00067411"/>
    </source>
</evidence>
<dbReference type="RefSeq" id="XP_002107737.1">
    <property type="nucleotide sequence ID" value="XM_002107701.1"/>
</dbReference>
<dbReference type="FunFam" id="1.10.472.80:FF:000023">
    <property type="entry name" value="TBC1 domain family member 8B"/>
    <property type="match status" value="1"/>
</dbReference>
<dbReference type="OMA" id="HMCFYAY"/>
<dbReference type="InterPro" id="IPR036014">
    <property type="entry name" value="TCB1D9/TCB1D9B_PH-GRAM1"/>
</dbReference>
<dbReference type="GO" id="GO:0005829">
    <property type="term" value="C:cytosol"/>
    <property type="evidence" value="ECO:0007669"/>
    <property type="project" value="UniProtKB-SubCell"/>
</dbReference>
<dbReference type="PROSITE" id="PS50086">
    <property type="entry name" value="TBC_RABGAP"/>
    <property type="match status" value="1"/>
</dbReference>
<organism evidence="9 10">
    <name type="scientific">Trichoplax adhaerens</name>
    <name type="common">Trichoplax reptans</name>
    <dbReference type="NCBI Taxonomy" id="10228"/>
    <lineage>
        <taxon>Eukaryota</taxon>
        <taxon>Metazoa</taxon>
        <taxon>Placozoa</taxon>
        <taxon>Uniplacotomia</taxon>
        <taxon>Trichoplacea</taxon>
        <taxon>Trichoplacidae</taxon>
        <taxon>Trichoplax</taxon>
    </lineage>
</organism>
<dbReference type="Gene3D" id="1.10.238.10">
    <property type="entry name" value="EF-hand"/>
    <property type="match status" value="1"/>
</dbReference>
<feature type="region of interest" description="Disordered" evidence="6">
    <location>
        <begin position="549"/>
        <end position="568"/>
    </location>
</feature>
<dbReference type="KEGG" id="tad:TRIADDRAFT_51540"/>
<evidence type="ECO:0000313" key="10">
    <source>
        <dbReference type="Proteomes" id="UP000009022"/>
    </source>
</evidence>
<feature type="compositionally biased region" description="Polar residues" evidence="6">
    <location>
        <begin position="1095"/>
        <end position="1107"/>
    </location>
</feature>
<dbReference type="HOGENOM" id="CLU_003535_0_1_1"/>
<dbReference type="Gene3D" id="1.10.8.270">
    <property type="entry name" value="putative rabgap domain of human tbc1 domain family member 14 like domains"/>
    <property type="match status" value="1"/>
</dbReference>
<feature type="compositionally biased region" description="Acidic residues" evidence="6">
    <location>
        <begin position="1076"/>
        <end position="1085"/>
    </location>
</feature>
<feature type="region of interest" description="Disordered" evidence="6">
    <location>
        <begin position="1068"/>
        <end position="1107"/>
    </location>
</feature>
<dbReference type="GO" id="GO:0005509">
    <property type="term" value="F:calcium ion binding"/>
    <property type="evidence" value="ECO:0007669"/>
    <property type="project" value="InterPro"/>
</dbReference>
<dbReference type="Gene3D" id="1.10.472.80">
    <property type="entry name" value="Ypt/Rab-GAP domain of gyp1p, domain 3"/>
    <property type="match status" value="1"/>
</dbReference>
<dbReference type="SUPFAM" id="SSF47473">
    <property type="entry name" value="EF-hand"/>
    <property type="match status" value="1"/>
</dbReference>
<evidence type="ECO:0000256" key="1">
    <source>
        <dbReference type="ARBA" id="ARBA00004514"/>
    </source>
</evidence>
<dbReference type="SMART" id="SM00568">
    <property type="entry name" value="GRAM"/>
    <property type="match status" value="2"/>
</dbReference>
<evidence type="ECO:0000256" key="2">
    <source>
        <dbReference type="ARBA" id="ARBA00022468"/>
    </source>
</evidence>
<feature type="compositionally biased region" description="Polar residues" evidence="6">
    <location>
        <begin position="554"/>
        <end position="568"/>
    </location>
</feature>
<dbReference type="PhylomeDB" id="B3RJP6"/>
<dbReference type="PANTHER" id="PTHR47666:SF1">
    <property type="entry name" value="PROTEIN VASCULAR ASSOCIATED DEATH 1, CHLOROPLASTIC"/>
    <property type="match status" value="1"/>
</dbReference>
<feature type="domain" description="EF-hand" evidence="8">
    <location>
        <begin position="1004"/>
        <end position="1039"/>
    </location>
</feature>
<evidence type="ECO:0000313" key="9">
    <source>
        <dbReference type="EMBL" id="EDV28535.1"/>
    </source>
</evidence>
<dbReference type="SUPFAM" id="SSF47923">
    <property type="entry name" value="Ypt/Rab-GAP domain of gyp1p"/>
    <property type="match status" value="2"/>
</dbReference>
<keyword evidence="2" id="KW-0343">GTPase activation</keyword>
<dbReference type="FunFam" id="2.30.29.30:FF:000013">
    <property type="entry name" value="Putative TBC1 domain family member 8B"/>
    <property type="match status" value="1"/>
</dbReference>
<dbReference type="GO" id="GO:0005096">
    <property type="term" value="F:GTPase activator activity"/>
    <property type="evidence" value="ECO:0000318"/>
    <property type="project" value="GO_Central"/>
</dbReference>
<dbReference type="InterPro" id="IPR036017">
    <property type="entry name" value="TCB1D9/TCB1D9B_PH-GRAM2"/>
</dbReference>
<evidence type="ECO:0000259" key="8">
    <source>
        <dbReference type="PROSITE" id="PS50222"/>
    </source>
</evidence>
<dbReference type="CDD" id="cd13351">
    <property type="entry name" value="PH-GRAM1_TCB1D9_TCB1D9B"/>
    <property type="match status" value="1"/>
</dbReference>
<dbReference type="SMART" id="SM00164">
    <property type="entry name" value="TBC"/>
    <property type="match status" value="1"/>
</dbReference>
<dbReference type="Gene3D" id="1.10.10.750">
    <property type="entry name" value="Ypt/Rab-GAP domain of gyp1p, domain 1"/>
    <property type="match status" value="1"/>
</dbReference>
<dbReference type="Gene3D" id="2.30.29.30">
    <property type="entry name" value="Pleckstrin-homology domain (PH domain)/Phosphotyrosine-binding domain (PTB)"/>
    <property type="match status" value="2"/>
</dbReference>
<evidence type="ECO:0000256" key="4">
    <source>
        <dbReference type="ARBA" id="ARBA00022737"/>
    </source>
</evidence>
<dbReference type="InParanoid" id="B3RJP6"/>
<dbReference type="OrthoDB" id="17687at2759"/>
<dbReference type="InterPro" id="IPR004182">
    <property type="entry name" value="GRAM"/>
</dbReference>
<name>B3RJP6_TRIAD</name>
<evidence type="ECO:0000259" key="7">
    <source>
        <dbReference type="PROSITE" id="PS50086"/>
    </source>
</evidence>
<proteinExistence type="predicted"/>